<feature type="compositionally biased region" description="Low complexity" evidence="2">
    <location>
        <begin position="937"/>
        <end position="948"/>
    </location>
</feature>
<feature type="region of interest" description="Disordered" evidence="2">
    <location>
        <begin position="304"/>
        <end position="341"/>
    </location>
</feature>
<feature type="region of interest" description="Disordered" evidence="2">
    <location>
        <begin position="241"/>
        <end position="268"/>
    </location>
</feature>
<evidence type="ECO:0008006" key="5">
    <source>
        <dbReference type="Google" id="ProtNLM"/>
    </source>
</evidence>
<feature type="compositionally biased region" description="Polar residues" evidence="2">
    <location>
        <begin position="68"/>
        <end position="80"/>
    </location>
</feature>
<dbReference type="GO" id="GO:0032007">
    <property type="term" value="P:negative regulation of TOR signaling"/>
    <property type="evidence" value="ECO:0007669"/>
    <property type="project" value="TreeGrafter"/>
</dbReference>
<dbReference type="Pfam" id="PF04388">
    <property type="entry name" value="Hamartin"/>
    <property type="match status" value="1"/>
</dbReference>
<feature type="region of interest" description="Disordered" evidence="2">
    <location>
        <begin position="890"/>
        <end position="951"/>
    </location>
</feature>
<reference evidence="3 4" key="1">
    <citation type="submission" date="2014-05" db="EMBL/GenBank/DDBJ databases">
        <title>Draft genome sequence of a rare smut relative, Tilletiaria anomala UBC 951.</title>
        <authorList>
            <consortium name="DOE Joint Genome Institute"/>
            <person name="Toome M."/>
            <person name="Kuo A."/>
            <person name="Henrissat B."/>
            <person name="Lipzen A."/>
            <person name="Tritt A."/>
            <person name="Yoshinaga Y."/>
            <person name="Zane M."/>
            <person name="Barry K."/>
            <person name="Grigoriev I.V."/>
            <person name="Spatafora J.W."/>
            <person name="Aimea M.C."/>
        </authorList>
    </citation>
    <scope>NUCLEOTIDE SEQUENCE [LARGE SCALE GENOMIC DNA]</scope>
    <source>
        <strain evidence="3 4">UBC 951</strain>
    </source>
</reference>
<feature type="region of interest" description="Disordered" evidence="2">
    <location>
        <begin position="1"/>
        <end position="35"/>
    </location>
</feature>
<dbReference type="SUPFAM" id="SSF161270">
    <property type="entry name" value="PspA lactotransferrin-binding region"/>
    <property type="match status" value="1"/>
</dbReference>
<feature type="coiled-coil region" evidence="1">
    <location>
        <begin position="1034"/>
        <end position="1204"/>
    </location>
</feature>
<dbReference type="GeneID" id="25267569"/>
<dbReference type="RefSeq" id="XP_013244790.1">
    <property type="nucleotide sequence ID" value="XM_013389336.1"/>
</dbReference>
<dbReference type="InterPro" id="IPR007483">
    <property type="entry name" value="Hamartin"/>
</dbReference>
<dbReference type="InParanoid" id="A0A066WKA5"/>
<feature type="coiled-coil region" evidence="1">
    <location>
        <begin position="1237"/>
        <end position="1271"/>
    </location>
</feature>
<dbReference type="GO" id="GO:0051726">
    <property type="term" value="P:regulation of cell cycle"/>
    <property type="evidence" value="ECO:0007669"/>
    <property type="project" value="TreeGrafter"/>
</dbReference>
<gene>
    <name evidence="3" type="ORF">K437DRAFT_52180</name>
</gene>
<evidence type="ECO:0000256" key="2">
    <source>
        <dbReference type="SAM" id="MobiDB-lite"/>
    </source>
</evidence>
<comment type="caution">
    <text evidence="3">The sequence shown here is derived from an EMBL/GenBank/DDBJ whole genome shotgun (WGS) entry which is preliminary data.</text>
</comment>
<feature type="compositionally biased region" description="Low complexity" evidence="2">
    <location>
        <begin position="890"/>
        <end position="903"/>
    </location>
</feature>
<feature type="compositionally biased region" description="Low complexity" evidence="2">
    <location>
        <begin position="253"/>
        <end position="268"/>
    </location>
</feature>
<feature type="compositionally biased region" description="Basic and acidic residues" evidence="2">
    <location>
        <begin position="83"/>
        <end position="103"/>
    </location>
</feature>
<dbReference type="PANTHER" id="PTHR15154">
    <property type="entry name" value="HAMARTIN"/>
    <property type="match status" value="1"/>
</dbReference>
<feature type="region of interest" description="Disordered" evidence="2">
    <location>
        <begin position="1279"/>
        <end position="1304"/>
    </location>
</feature>
<proteinExistence type="predicted"/>
<organism evidence="3 4">
    <name type="scientific">Tilletiaria anomala (strain ATCC 24038 / CBS 436.72 / UBC 951)</name>
    <dbReference type="NCBI Taxonomy" id="1037660"/>
    <lineage>
        <taxon>Eukaryota</taxon>
        <taxon>Fungi</taxon>
        <taxon>Dikarya</taxon>
        <taxon>Basidiomycota</taxon>
        <taxon>Ustilaginomycotina</taxon>
        <taxon>Exobasidiomycetes</taxon>
        <taxon>Georgefischeriales</taxon>
        <taxon>Tilletiariaceae</taxon>
        <taxon>Tilletiaria</taxon>
    </lineage>
</organism>
<feature type="compositionally biased region" description="Low complexity" evidence="2">
    <location>
        <begin position="756"/>
        <end position="768"/>
    </location>
</feature>
<dbReference type="STRING" id="1037660.A0A066WKA5"/>
<sequence>MAPSHFSAIGKDHLAAATSSSSAVSMPKTLDKSSKDAIQKIRSALLSEAGISLQPALEAIAALLADPSLTQPSEGRSGSAETPRGRSDSDKDKDGSKGRDSGKEGTPGNHSTAPPATLWRGQVSQRVHEHLTDIFVDEMDQDSVPRLAALVEILHRLGPLLTPSVIVTDWWDLLLRPVLKNVSVTSMTASKARDLVFRAMASAASSAYVDESPPVAVWPAVDEHGTTVRKAGDALYTMAATTVPQSPSHRSARSGSTASSSVFSSSGIAGSSKALGVKEDMFKRFAHRIFDLYTSEVMYAFDGSREEDDQKDAEGAEEDEQTRATAVAAATASSSPSNLHIRTDHSCTRLHQRDSNGSRAPLSPNVDASSARNKLNAQISAVWKCNMEALLLSFGSAEPKRFFHHMAESFREGPARICLLVLLATFLRQHSIHIYHITSTALPKQILLSLQLDTSSTVVSLGITVLVMMMPHIPDWIANGGAGGLPTFLSIFSRILDWRKLDIGWEHQAGDGHDAERHVKDEGFAEVNRLAKRLNIRSDIEWQRVVDKGPAIPPDPMQFFTFLYGLFPCNTIRFLRAPIAYLRKACYESPFEGDWENIIDERAIQMRASTILRSHALHPALITLNSEKEVQDKQRWMRLEAADITAECISLYLGAWHDPATPAMLISPSHDSALLPSLQGGIPMQSSSSGVGERNLDHSLSLAGSLNPSEELLERPIIPPLDLEGERTPSLGSTRLAMSIAPTPGSMPLATHRRGSSANMSTGSASSAPRPTSSVATRTAVNADDILATYASLNRGDQVVTSQRVSQAEHYGIPVATPGLMSRSTTWAPDASSEVVFPPSVVGPRSGSASRAGMMSGIPPPIGQGPQGRFRFPAAASTVLGTLAGVQTGSAQDASASDPASPAVHDFASSRFDRGHTGSWRSMSRAPPPEVARGRSSRTSSPTRDGGSLNRHSLVASLSNSTRFTDSSGQSRPARAEVYSELMALQRENLLMRNELNFELYLKEQHLRHIGRLHRERINDTALEAERQNLYYTVRSLRAQLANLTVRTEKQRTEAATIKSRHLNWENEQNSRLKSFRDERKAWIAEMQNLRAQLEEATATIKAQDDQMQEALNARFEVEARLTIAEPKLLKVEEYHNKVQQLSSALAHWESDIQKYEEQRREMEVMLGRWREMELVLESMDRQVADSEQREADAEDRAEQLHIQLQRACAHARASASDYPSYSQLSSGLPAAPTLVGKATSKQIQEYVKRNEALEAECSELRARLGEARAAADYIRYKEQHGQSEGTTTEAADDSDVPNVHLSQ</sequence>
<dbReference type="OrthoDB" id="28737at2759"/>
<evidence type="ECO:0000256" key="1">
    <source>
        <dbReference type="SAM" id="Coils"/>
    </source>
</evidence>
<feature type="compositionally biased region" description="Low complexity" evidence="2">
    <location>
        <begin position="15"/>
        <end position="25"/>
    </location>
</feature>
<feature type="region of interest" description="Disordered" evidence="2">
    <location>
        <begin position="68"/>
        <end position="121"/>
    </location>
</feature>
<protein>
    <recommendedName>
        <fullName evidence="5">Hamartin-domain-containing protein</fullName>
    </recommendedName>
</protein>
<evidence type="ECO:0000313" key="3">
    <source>
        <dbReference type="EMBL" id="KDN51454.1"/>
    </source>
</evidence>
<feature type="region of interest" description="Disordered" evidence="2">
    <location>
        <begin position="751"/>
        <end position="777"/>
    </location>
</feature>
<evidence type="ECO:0000313" key="4">
    <source>
        <dbReference type="Proteomes" id="UP000027361"/>
    </source>
</evidence>
<dbReference type="OMA" id="INAECLG"/>
<dbReference type="Proteomes" id="UP000027361">
    <property type="component" value="Unassembled WGS sequence"/>
</dbReference>
<dbReference type="GO" id="GO:0033596">
    <property type="term" value="C:TSC1-TSC2 complex"/>
    <property type="evidence" value="ECO:0007669"/>
    <property type="project" value="TreeGrafter"/>
</dbReference>
<feature type="compositionally biased region" description="Low complexity" evidence="2">
    <location>
        <begin position="323"/>
        <end position="335"/>
    </location>
</feature>
<dbReference type="HOGENOM" id="CLU_007465_0_0_1"/>
<accession>A0A066WKA5</accession>
<dbReference type="EMBL" id="JMSN01000016">
    <property type="protein sequence ID" value="KDN51454.1"/>
    <property type="molecule type" value="Genomic_DNA"/>
</dbReference>
<keyword evidence="1" id="KW-0175">Coiled coil</keyword>
<keyword evidence="4" id="KW-1185">Reference proteome</keyword>
<dbReference type="PANTHER" id="PTHR15154:SF2">
    <property type="entry name" value="HAMARTIN"/>
    <property type="match status" value="1"/>
</dbReference>
<name>A0A066WKA5_TILAU</name>
<feature type="compositionally biased region" description="Acidic residues" evidence="2">
    <location>
        <begin position="305"/>
        <end position="320"/>
    </location>
</feature>